<dbReference type="EMBL" id="KE647071">
    <property type="protein sequence ID" value="EQB61885.1"/>
    <property type="molecule type" value="Genomic_DNA"/>
</dbReference>
<evidence type="ECO:0000256" key="6">
    <source>
        <dbReference type="ARBA" id="ARBA00023235"/>
    </source>
</evidence>
<comment type="subcellular location">
    <subcellularLocation>
        <location evidence="2">Endoplasmic reticulum lumen</location>
    </subcellularLocation>
</comment>
<reference evidence="10 11" key="1">
    <citation type="journal article" date="2013" name="BMC Genomics">
        <title>Genome sequencing and comparative genomics of honey bee microsporidia, Nosema apis reveal novel insights into host-parasite interactions.</title>
        <authorList>
            <person name="Chen Yp."/>
            <person name="Pettis J.S."/>
            <person name="Zhao Y."/>
            <person name="Liu X."/>
            <person name="Tallon L.J."/>
            <person name="Sadzewicz L.D."/>
            <person name="Li R."/>
            <person name="Zheng H."/>
            <person name="Huang S."/>
            <person name="Zhang X."/>
            <person name="Hamilton M.C."/>
            <person name="Pernal S.F."/>
            <person name="Melathopoulos A.P."/>
            <person name="Yan X."/>
            <person name="Evans J.D."/>
        </authorList>
    </citation>
    <scope>NUCLEOTIDE SEQUENCE [LARGE SCALE GENOMIC DNA]</scope>
    <source>
        <strain evidence="10 11">BRL 01</strain>
    </source>
</reference>
<evidence type="ECO:0000256" key="3">
    <source>
        <dbReference type="ARBA" id="ARBA00006347"/>
    </source>
</evidence>
<evidence type="ECO:0000256" key="1">
    <source>
        <dbReference type="ARBA" id="ARBA00001182"/>
    </source>
</evidence>
<dbReference type="GO" id="GO:0006457">
    <property type="term" value="P:protein folding"/>
    <property type="evidence" value="ECO:0007669"/>
    <property type="project" value="TreeGrafter"/>
</dbReference>
<dbReference type="GO" id="GO:0034976">
    <property type="term" value="P:response to endoplasmic reticulum stress"/>
    <property type="evidence" value="ECO:0007669"/>
    <property type="project" value="TreeGrafter"/>
</dbReference>
<dbReference type="Gene3D" id="3.40.30.10">
    <property type="entry name" value="Glutaredoxin"/>
    <property type="match status" value="2"/>
</dbReference>
<comment type="similarity">
    <text evidence="3">Belongs to the protein disulfide isomerase family.</text>
</comment>
<evidence type="ECO:0000313" key="10">
    <source>
        <dbReference type="EMBL" id="EQB61885.1"/>
    </source>
</evidence>
<evidence type="ECO:0000256" key="8">
    <source>
        <dbReference type="SAM" id="MobiDB-lite"/>
    </source>
</evidence>
<keyword evidence="7" id="KW-0676">Redox-active center</keyword>
<dbReference type="PANTHER" id="PTHR18929:SF132">
    <property type="entry name" value="PROTEIN DISULFIDE-ISOMERASE A3"/>
    <property type="match status" value="1"/>
</dbReference>
<gene>
    <name evidence="10" type="ORF">NAPIS_ORF00550</name>
</gene>
<dbReference type="InterPro" id="IPR013766">
    <property type="entry name" value="Thioredoxin_domain"/>
</dbReference>
<dbReference type="OrthoDB" id="427280at2759"/>
<proteinExistence type="inferred from homology"/>
<dbReference type="InterPro" id="IPR036249">
    <property type="entry name" value="Thioredoxin-like_sf"/>
</dbReference>
<feature type="region of interest" description="Disordered" evidence="8">
    <location>
        <begin position="428"/>
        <end position="448"/>
    </location>
</feature>
<evidence type="ECO:0000256" key="7">
    <source>
        <dbReference type="ARBA" id="ARBA00023284"/>
    </source>
</evidence>
<dbReference type="Proteomes" id="UP000053780">
    <property type="component" value="Unassembled WGS sequence"/>
</dbReference>
<dbReference type="AlphaFoldDB" id="T0MLF5"/>
<dbReference type="Pfam" id="PF13848">
    <property type="entry name" value="Thioredoxin_6"/>
    <property type="match status" value="1"/>
</dbReference>
<comment type="catalytic activity">
    <reaction evidence="1">
        <text>Catalyzes the rearrangement of -S-S- bonds in proteins.</text>
        <dbReference type="EC" id="5.3.4.1"/>
    </reaction>
</comment>
<dbReference type="PANTHER" id="PTHR18929">
    <property type="entry name" value="PROTEIN DISULFIDE ISOMERASE"/>
    <property type="match status" value="1"/>
</dbReference>
<accession>T0MLF5</accession>
<dbReference type="VEuPathDB" id="MicrosporidiaDB:NAPIS_ORF00550"/>
<sequence>MKLFMYIKSFFTLSIVFNSGKKIIKHGKEIEVKEKISEGTGMVYIENLKMMLENESAYKKAEILLKRFTLPPQGMAEAGLEIENLKNDIEEETRKGRIYFIIYFVDDSTLFIPEKHPNDGTKLYISTDKELASKLKTPYPGVYGFNPRDRVSYQLPLNEDTPNVISSIVRLDLIGLLTYQNMQLYRDTKLHSFYCFVKLNEIDSFTEQFFEKAKKCKDLGKFCLIPFKDDKEQLRTYGLTEEDLPAILFLHEQDKYPLKKCLDNDVRSFINDVIEKKVEPVFISEKEPLNNENLNVKIITRNNLQAFKKNQLKDRLLIFHSPQCGFCVKLKPIIDEIGSIAKSTLSEKLEIGACDVTQNDISDFDVTSVPLIVLIKAKTNEIIKYEDKERTAVALGNFIKNQGSFNIDISPFIKEELFSKKVDKEMNDNDVESDDIDSNLNEDFERDL</sequence>
<dbReference type="Pfam" id="PF00085">
    <property type="entry name" value="Thioredoxin"/>
    <property type="match status" value="1"/>
</dbReference>
<name>T0MLF5_9MICR</name>
<keyword evidence="5" id="KW-0256">Endoplasmic reticulum</keyword>
<evidence type="ECO:0000256" key="5">
    <source>
        <dbReference type="ARBA" id="ARBA00022824"/>
    </source>
</evidence>
<dbReference type="SUPFAM" id="SSF52833">
    <property type="entry name" value="Thioredoxin-like"/>
    <property type="match status" value="2"/>
</dbReference>
<keyword evidence="11" id="KW-1185">Reference proteome</keyword>
<dbReference type="HOGENOM" id="CLU_036412_0_0_1"/>
<keyword evidence="6 10" id="KW-0413">Isomerase</keyword>
<dbReference type="GO" id="GO:0005788">
    <property type="term" value="C:endoplasmic reticulum lumen"/>
    <property type="evidence" value="ECO:0007669"/>
    <property type="project" value="UniProtKB-SubCell"/>
</dbReference>
<evidence type="ECO:0000313" key="11">
    <source>
        <dbReference type="Proteomes" id="UP000053780"/>
    </source>
</evidence>
<evidence type="ECO:0000256" key="2">
    <source>
        <dbReference type="ARBA" id="ARBA00004319"/>
    </source>
</evidence>
<evidence type="ECO:0000259" key="9">
    <source>
        <dbReference type="Pfam" id="PF00085"/>
    </source>
</evidence>
<dbReference type="GO" id="GO:0003756">
    <property type="term" value="F:protein disulfide isomerase activity"/>
    <property type="evidence" value="ECO:0007669"/>
    <property type="project" value="UniProtKB-EC"/>
</dbReference>
<protein>
    <recommendedName>
        <fullName evidence="4">protein disulfide-isomerase</fullName>
        <ecNumber evidence="4">5.3.4.1</ecNumber>
    </recommendedName>
</protein>
<evidence type="ECO:0000256" key="4">
    <source>
        <dbReference type="ARBA" id="ARBA00012723"/>
    </source>
</evidence>
<feature type="domain" description="Thioredoxin" evidence="9">
    <location>
        <begin position="297"/>
        <end position="400"/>
    </location>
</feature>
<dbReference type="EC" id="5.3.4.1" evidence="4"/>
<organism evidence="10 11">
    <name type="scientific">Vairimorpha apis BRL 01</name>
    <dbReference type="NCBI Taxonomy" id="1037528"/>
    <lineage>
        <taxon>Eukaryota</taxon>
        <taxon>Fungi</taxon>
        <taxon>Fungi incertae sedis</taxon>
        <taxon>Microsporidia</taxon>
        <taxon>Nosematidae</taxon>
        <taxon>Vairimorpha</taxon>
    </lineage>
</organism>